<dbReference type="CDD" id="cd06849">
    <property type="entry name" value="lipoyl_domain"/>
    <property type="match status" value="1"/>
</dbReference>
<dbReference type="SUPFAM" id="SSF51230">
    <property type="entry name" value="Single hybrid motif"/>
    <property type="match status" value="1"/>
</dbReference>
<evidence type="ECO:0000256" key="2">
    <source>
        <dbReference type="ARBA" id="ARBA00022823"/>
    </source>
</evidence>
<accession>A0A1G9SYS4</accession>
<dbReference type="InterPro" id="IPR011053">
    <property type="entry name" value="Single_hybrid_motif"/>
</dbReference>
<dbReference type="STRING" id="1075417.SAMN05421823_11336"/>
<sequence length="123" mass="13603">MLKRLLRLFTGTSGSQQSRPADHPTRPDDVVRAQQALAAPQDVHVVTVPMVGATVTQVSLNKWLVPEGGYVRRDQPLAELATEKASFEVNAAREGFVYYRVSAGETVPMRSPICLISPTRMRR</sequence>
<keyword evidence="6" id="KW-1185">Reference proteome</keyword>
<feature type="region of interest" description="Disordered" evidence="3">
    <location>
        <begin position="9"/>
        <end position="29"/>
    </location>
</feature>
<feature type="compositionally biased region" description="Basic and acidic residues" evidence="3">
    <location>
        <begin position="20"/>
        <end position="29"/>
    </location>
</feature>
<evidence type="ECO:0000259" key="4">
    <source>
        <dbReference type="Pfam" id="PF00364"/>
    </source>
</evidence>
<feature type="compositionally biased region" description="Polar residues" evidence="3">
    <location>
        <begin position="10"/>
        <end position="19"/>
    </location>
</feature>
<gene>
    <name evidence="5" type="ORF">SAMN05421823_11336</name>
</gene>
<dbReference type="Pfam" id="PF00364">
    <property type="entry name" value="Biotin_lipoyl"/>
    <property type="match status" value="1"/>
</dbReference>
<dbReference type="InterPro" id="IPR000089">
    <property type="entry name" value="Biotin_lipoyl"/>
</dbReference>
<evidence type="ECO:0000256" key="1">
    <source>
        <dbReference type="ARBA" id="ARBA00001938"/>
    </source>
</evidence>
<feature type="domain" description="Lipoyl-binding" evidence="4">
    <location>
        <begin position="45"/>
        <end position="115"/>
    </location>
</feature>
<reference evidence="5 6" key="1">
    <citation type="submission" date="2016-10" db="EMBL/GenBank/DDBJ databases">
        <authorList>
            <person name="de Groot N.N."/>
        </authorList>
    </citation>
    <scope>NUCLEOTIDE SEQUENCE [LARGE SCALE GENOMIC DNA]</scope>
    <source>
        <strain evidence="5 6">DSM 25186</strain>
    </source>
</reference>
<evidence type="ECO:0000313" key="6">
    <source>
        <dbReference type="Proteomes" id="UP000198510"/>
    </source>
</evidence>
<dbReference type="Proteomes" id="UP000198510">
    <property type="component" value="Unassembled WGS sequence"/>
</dbReference>
<evidence type="ECO:0000313" key="5">
    <source>
        <dbReference type="EMBL" id="SDM40603.1"/>
    </source>
</evidence>
<dbReference type="RefSeq" id="WP_089687432.1">
    <property type="nucleotide sequence ID" value="NZ_FNFO01000013.1"/>
</dbReference>
<name>A0A1G9SYS4_9BACT</name>
<dbReference type="EMBL" id="FNFO01000013">
    <property type="protein sequence ID" value="SDM40603.1"/>
    <property type="molecule type" value="Genomic_DNA"/>
</dbReference>
<dbReference type="PROSITE" id="PS00189">
    <property type="entry name" value="LIPOYL"/>
    <property type="match status" value="1"/>
</dbReference>
<organism evidence="5 6">
    <name type="scientific">Catalinimonas alkaloidigena</name>
    <dbReference type="NCBI Taxonomy" id="1075417"/>
    <lineage>
        <taxon>Bacteria</taxon>
        <taxon>Pseudomonadati</taxon>
        <taxon>Bacteroidota</taxon>
        <taxon>Cytophagia</taxon>
        <taxon>Cytophagales</taxon>
        <taxon>Catalimonadaceae</taxon>
        <taxon>Catalinimonas</taxon>
    </lineage>
</organism>
<protein>
    <submittedName>
        <fullName evidence="5">Biotin-requiring enzyme</fullName>
    </submittedName>
</protein>
<dbReference type="AlphaFoldDB" id="A0A1G9SYS4"/>
<dbReference type="InterPro" id="IPR003016">
    <property type="entry name" value="2-oxoA_DH_lipoyl-BS"/>
</dbReference>
<dbReference type="OrthoDB" id="9805770at2"/>
<proteinExistence type="predicted"/>
<evidence type="ECO:0000256" key="3">
    <source>
        <dbReference type="SAM" id="MobiDB-lite"/>
    </source>
</evidence>
<keyword evidence="2" id="KW-0450">Lipoyl</keyword>
<dbReference type="Gene3D" id="2.40.50.100">
    <property type="match status" value="1"/>
</dbReference>
<comment type="cofactor">
    <cofactor evidence="1">
        <name>(R)-lipoate</name>
        <dbReference type="ChEBI" id="CHEBI:83088"/>
    </cofactor>
</comment>